<feature type="region of interest" description="Disordered" evidence="6">
    <location>
        <begin position="400"/>
        <end position="419"/>
    </location>
</feature>
<dbReference type="InterPro" id="IPR011009">
    <property type="entry name" value="Kinase-like_dom_sf"/>
</dbReference>
<feature type="compositionally biased region" description="Basic and acidic residues" evidence="6">
    <location>
        <begin position="461"/>
        <end position="481"/>
    </location>
</feature>
<dbReference type="InterPro" id="IPR000719">
    <property type="entry name" value="Prot_kinase_dom"/>
</dbReference>
<keyword evidence="3" id="KW-0418">Kinase</keyword>
<organism evidence="8 9">
    <name type="scientific">Meristemomyces frigidus</name>
    <dbReference type="NCBI Taxonomy" id="1508187"/>
    <lineage>
        <taxon>Eukaryota</taxon>
        <taxon>Fungi</taxon>
        <taxon>Dikarya</taxon>
        <taxon>Ascomycota</taxon>
        <taxon>Pezizomycotina</taxon>
        <taxon>Dothideomycetes</taxon>
        <taxon>Dothideomycetidae</taxon>
        <taxon>Mycosphaerellales</taxon>
        <taxon>Teratosphaeriaceae</taxon>
        <taxon>Meristemomyces</taxon>
    </lineage>
</organism>
<proteinExistence type="inferred from homology"/>
<keyword evidence="1" id="KW-0808">Transferase</keyword>
<evidence type="ECO:0000256" key="2">
    <source>
        <dbReference type="ARBA" id="ARBA00022741"/>
    </source>
</evidence>
<reference evidence="8" key="1">
    <citation type="submission" date="2023-08" db="EMBL/GenBank/DDBJ databases">
        <title>Black Yeasts Isolated from many extreme environments.</title>
        <authorList>
            <person name="Coleine C."/>
            <person name="Stajich J.E."/>
            <person name="Selbmann L."/>
        </authorList>
    </citation>
    <scope>NUCLEOTIDE SEQUENCE</scope>
    <source>
        <strain evidence="8">CCFEE 5401</strain>
    </source>
</reference>
<comment type="caution">
    <text evidence="8">The sequence shown here is derived from an EMBL/GenBank/DDBJ whole genome shotgun (WGS) entry which is preliminary data.</text>
</comment>
<evidence type="ECO:0000313" key="9">
    <source>
        <dbReference type="Proteomes" id="UP001310890"/>
    </source>
</evidence>
<gene>
    <name evidence="8" type="ORF">LTR62_005024</name>
</gene>
<feature type="compositionally biased region" description="Polar residues" evidence="6">
    <location>
        <begin position="514"/>
        <end position="526"/>
    </location>
</feature>
<feature type="domain" description="Protein kinase" evidence="7">
    <location>
        <begin position="3"/>
        <end position="314"/>
    </location>
</feature>
<feature type="compositionally biased region" description="Basic and acidic residues" evidence="6">
    <location>
        <begin position="314"/>
        <end position="326"/>
    </location>
</feature>
<evidence type="ECO:0000256" key="5">
    <source>
        <dbReference type="ARBA" id="ARBA00037982"/>
    </source>
</evidence>
<dbReference type="PANTHER" id="PTHR11042:SF190">
    <property type="entry name" value="MITOSIS INHIBITOR PROTEIN KINASE MIK1"/>
    <property type="match status" value="1"/>
</dbReference>
<dbReference type="Proteomes" id="UP001310890">
    <property type="component" value="Unassembled WGS sequence"/>
</dbReference>
<protein>
    <recommendedName>
        <fullName evidence="7">Protein kinase domain-containing protein</fullName>
    </recommendedName>
</protein>
<dbReference type="GO" id="GO:0005524">
    <property type="term" value="F:ATP binding"/>
    <property type="evidence" value="ECO:0007669"/>
    <property type="project" value="UniProtKB-KW"/>
</dbReference>
<feature type="compositionally biased region" description="Polar residues" evidence="6">
    <location>
        <begin position="535"/>
        <end position="548"/>
    </location>
</feature>
<dbReference type="GO" id="GO:0005634">
    <property type="term" value="C:nucleus"/>
    <property type="evidence" value="ECO:0007669"/>
    <property type="project" value="TreeGrafter"/>
</dbReference>
<keyword evidence="4" id="KW-0067">ATP-binding</keyword>
<feature type="compositionally biased region" description="Polar residues" evidence="6">
    <location>
        <begin position="355"/>
        <end position="365"/>
    </location>
</feature>
<dbReference type="GO" id="GO:0005737">
    <property type="term" value="C:cytoplasm"/>
    <property type="evidence" value="ECO:0007669"/>
    <property type="project" value="TreeGrafter"/>
</dbReference>
<sequence length="548" mass="59466">MTFIKEGGEYRGESGKVYLAVSALGQDNVWTSVERDNNANIVVLKAPAPDDTEPGWPKFQHEMIMHELLKDCPSVRKQVDRIPPTSPNTSPILVLEIFQTTLWHARTKRPFSKEEVRSVTRQILQGLKAVHDHGLVYADLKMQNVMLSGFDTTNPGNGTDLKVKLGDLGIVMQPARGTVQPVAYRAPEVFFKGEITPKVDMWAFGLVYCHLMEAINHFDMTGLYDDLYVGSGTMHEREQAMRHAIGNDYDLQSKEYYQQCALPYRDESHPAGQQWHELRNRGLDEDDIAFLQFVLAADPTRRPSANQVLDTHFLDKDTPHDSDGPHEQNGAAAAMQDSHGHLTTDLPQANGAAAGQTSTGNSVGSGTRARRDGQSVSIDAPEYFAQRPQAMPRGESQAMYTPFTPAASSGQVSPFGAPGAGQISPLAAISETTDPEPATGGIVAHRLVRSAQQAGLEESESLEHTRLKIAGDTDSGAEKETNSAPDPAKIGSLTAQNGTHSVITNSHVEHNEVPTPQDSAATTPASTAERPAHISANSSSGGTFLSYR</sequence>
<dbReference type="PANTHER" id="PTHR11042">
    <property type="entry name" value="EUKARYOTIC TRANSLATION INITIATION FACTOR 2-ALPHA KINASE EIF2-ALPHA KINASE -RELATED"/>
    <property type="match status" value="1"/>
</dbReference>
<accession>A0AAN7YMY7</accession>
<feature type="region of interest" description="Disordered" evidence="6">
    <location>
        <begin position="314"/>
        <end position="395"/>
    </location>
</feature>
<dbReference type="Gene3D" id="1.10.510.10">
    <property type="entry name" value="Transferase(Phosphotransferase) domain 1"/>
    <property type="match status" value="1"/>
</dbReference>
<evidence type="ECO:0000313" key="8">
    <source>
        <dbReference type="EMBL" id="KAK5117602.1"/>
    </source>
</evidence>
<dbReference type="PROSITE" id="PS00108">
    <property type="entry name" value="PROTEIN_KINASE_ST"/>
    <property type="match status" value="1"/>
</dbReference>
<dbReference type="GO" id="GO:0004672">
    <property type="term" value="F:protein kinase activity"/>
    <property type="evidence" value="ECO:0007669"/>
    <property type="project" value="InterPro"/>
</dbReference>
<feature type="region of interest" description="Disordered" evidence="6">
    <location>
        <begin position="454"/>
        <end position="493"/>
    </location>
</feature>
<evidence type="ECO:0000256" key="4">
    <source>
        <dbReference type="ARBA" id="ARBA00022840"/>
    </source>
</evidence>
<evidence type="ECO:0000256" key="3">
    <source>
        <dbReference type="ARBA" id="ARBA00022777"/>
    </source>
</evidence>
<dbReference type="Pfam" id="PF00069">
    <property type="entry name" value="Pkinase"/>
    <property type="match status" value="1"/>
</dbReference>
<name>A0AAN7YMY7_9PEZI</name>
<dbReference type="SUPFAM" id="SSF56112">
    <property type="entry name" value="Protein kinase-like (PK-like)"/>
    <property type="match status" value="1"/>
</dbReference>
<dbReference type="SMART" id="SM00220">
    <property type="entry name" value="S_TKc"/>
    <property type="match status" value="1"/>
</dbReference>
<dbReference type="InterPro" id="IPR008271">
    <property type="entry name" value="Ser/Thr_kinase_AS"/>
</dbReference>
<evidence type="ECO:0000256" key="1">
    <source>
        <dbReference type="ARBA" id="ARBA00022679"/>
    </source>
</evidence>
<dbReference type="InterPro" id="IPR050339">
    <property type="entry name" value="CC_SR_Kinase"/>
</dbReference>
<evidence type="ECO:0000259" key="7">
    <source>
        <dbReference type="PROSITE" id="PS50011"/>
    </source>
</evidence>
<dbReference type="PROSITE" id="PS50011">
    <property type="entry name" value="PROTEIN_KINASE_DOM"/>
    <property type="match status" value="1"/>
</dbReference>
<feature type="region of interest" description="Disordered" evidence="6">
    <location>
        <begin position="507"/>
        <end position="548"/>
    </location>
</feature>
<dbReference type="EMBL" id="JAVRRL010000004">
    <property type="protein sequence ID" value="KAK5117602.1"/>
    <property type="molecule type" value="Genomic_DNA"/>
</dbReference>
<evidence type="ECO:0000256" key="6">
    <source>
        <dbReference type="SAM" id="MobiDB-lite"/>
    </source>
</evidence>
<keyword evidence="2" id="KW-0547">Nucleotide-binding</keyword>
<comment type="similarity">
    <text evidence="5">Belongs to the protein kinase superfamily. Ser/Thr protein kinase family. GCN2 subfamily.</text>
</comment>
<dbReference type="AlphaFoldDB" id="A0AAN7YMY7"/>